<dbReference type="GO" id="GO:0060090">
    <property type="term" value="F:molecular adaptor activity"/>
    <property type="evidence" value="ECO:0007669"/>
    <property type="project" value="TreeGrafter"/>
</dbReference>
<feature type="domain" description="Short myomegalin-like EB1 binding protein N-terminal" evidence="4">
    <location>
        <begin position="116"/>
        <end position="307"/>
    </location>
</feature>
<dbReference type="InterPro" id="IPR040947">
    <property type="entry name" value="SMYLE_N"/>
</dbReference>
<feature type="coiled-coil region" evidence="1">
    <location>
        <begin position="487"/>
        <end position="524"/>
    </location>
</feature>
<evidence type="ECO:0000256" key="1">
    <source>
        <dbReference type="SAM" id="Coils"/>
    </source>
</evidence>
<dbReference type="GeneTree" id="ENSGT00950000183190"/>
<dbReference type="Pfam" id="PF18615">
    <property type="entry name" value="SMYLE_N"/>
    <property type="match status" value="1"/>
</dbReference>
<reference evidence="6" key="2">
    <citation type="submission" date="2025-09" db="UniProtKB">
        <authorList>
            <consortium name="Ensembl"/>
        </authorList>
    </citation>
    <scope>IDENTIFICATION</scope>
</reference>
<dbReference type="STRING" id="1676925.ENSPKIP00000039950"/>
<sequence length="988" mass="111489">MKEQCRICSGDLCGNQRRWIFHPASRPNLQLLLSHALGRGLCRDGRGEFACSKCAFVLERMYRFDTVIVRVEALSLERLQRLLEERERLRQHVSALYRRSNGAVAEEAEGTVGAAQLSYAILLQEDLANSGFESWAKQGMKGKGVEVAQHHCGTGETAGQRPRKCRGCATLRVADSDYEAVCRVPRRAGRSVSCGPAACTLASGCEEEPVGIEQTQETPRTASGGHTTPEEGGLSQNSSVESLDVIVDVGRTPCGEGKGDPKEESEPGDLEALLAPARRCPYRPVPTRRGSRLPVLAKPASREARAKTPYGGPQPREWPELAELEESWQDVYMEYTPFQEQTLIDQQQTQLNQYQRAASQCVDELQRVQLQGQSLQAKIQESEATNQRLRDKLRDMEAELQSLRQEPQLQDCVIQSPREPLHAMDVEQDPEGAEPGQVSQLQAELLTLRSSLFSVQLELQGTQRAHKQTEQRAADLASLLEHVQVDLKEALRHREAAELHNQELRSALQQARSAVQEKEAHLKEQEAWAQMEVEARDRSIHTLRMSLRKKAELLQEYSDLLDGTREPTISRDALLDKLKERIKERDRALEHAIDEKFRCLEEKDREAQRLHLALREKDRDMERLRCVLSGNEETVTSLDGLLRAKQLELDRVTEASRSLQWLKQEAERRHGQSLAENEALIGQLQASLEKRSEEAEELTRALLGKLSTNHSLVVEDLGRHLQLKDRLFREVLSDRNQLAQERQAEVQELLNTIGTRDQYIQDSAARLGQVIGEGAAEVRELRWQLASSERRGLEAENLRERLREKEAVIQQLMLNRVEPMVASNQGEAVEGSCDHDSEARNNLQALQEELHLALKKEEETQLELLALRSALATRMGEKPPKEGDRDTPTQSVRLSKILSEYDTLNEALKAEKEIYHSLIQIQPRKASPEKTQALDVELEAIQNLRGQLEGVLVRTRDTALALEEAAKMQPDFGGGEQWHVELSQEQAS</sequence>
<evidence type="ECO:0000313" key="7">
    <source>
        <dbReference type="Proteomes" id="UP000261540"/>
    </source>
</evidence>
<feature type="domain" description="ZAD" evidence="3">
    <location>
        <begin position="5"/>
        <end position="75"/>
    </location>
</feature>
<dbReference type="AlphaFoldDB" id="A0A3B3TBB6"/>
<accession>A0A3B3TBB6</accession>
<evidence type="ECO:0000313" key="6">
    <source>
        <dbReference type="Ensembl" id="ENSPKIP00000039950.1"/>
    </source>
</evidence>
<feature type="compositionally biased region" description="Polar residues" evidence="2">
    <location>
        <begin position="213"/>
        <end position="226"/>
    </location>
</feature>
<evidence type="ECO:0000256" key="2">
    <source>
        <dbReference type="SAM" id="MobiDB-lite"/>
    </source>
</evidence>
<dbReference type="GO" id="GO:0090063">
    <property type="term" value="P:positive regulation of microtubule nucleation"/>
    <property type="evidence" value="ECO:0007669"/>
    <property type="project" value="TreeGrafter"/>
</dbReference>
<dbReference type="Pfam" id="PF23246">
    <property type="entry name" value="CC_CDK5RAP2"/>
    <property type="match status" value="1"/>
</dbReference>
<feature type="region of interest" description="Disordered" evidence="2">
    <location>
        <begin position="210"/>
        <end position="240"/>
    </location>
</feature>
<dbReference type="GO" id="GO:0007098">
    <property type="term" value="P:centrosome cycle"/>
    <property type="evidence" value="ECO:0007669"/>
    <property type="project" value="TreeGrafter"/>
</dbReference>
<protein>
    <submittedName>
        <fullName evidence="6">Uncharacterized protein</fullName>
    </submittedName>
</protein>
<proteinExistence type="predicted"/>
<dbReference type="PANTHER" id="PTHR46501:SF2">
    <property type="entry name" value="MYOMEGALIN"/>
    <property type="match status" value="1"/>
</dbReference>
<feature type="region of interest" description="Disordered" evidence="2">
    <location>
        <begin position="298"/>
        <end position="317"/>
    </location>
</feature>
<evidence type="ECO:0000259" key="5">
    <source>
        <dbReference type="Pfam" id="PF23246"/>
    </source>
</evidence>
<dbReference type="GO" id="GO:1903358">
    <property type="term" value="P:regulation of Golgi organization"/>
    <property type="evidence" value="ECO:0007669"/>
    <property type="project" value="TreeGrafter"/>
</dbReference>
<feature type="coiled-coil region" evidence="1">
    <location>
        <begin position="575"/>
        <end position="620"/>
    </location>
</feature>
<evidence type="ECO:0000259" key="3">
    <source>
        <dbReference type="Pfam" id="PF07776"/>
    </source>
</evidence>
<feature type="coiled-coil region" evidence="1">
    <location>
        <begin position="785"/>
        <end position="863"/>
    </location>
</feature>
<dbReference type="GO" id="GO:0005634">
    <property type="term" value="C:nucleus"/>
    <property type="evidence" value="ECO:0007669"/>
    <property type="project" value="InterPro"/>
</dbReference>
<dbReference type="GO" id="GO:0005813">
    <property type="term" value="C:centrosome"/>
    <property type="evidence" value="ECO:0007669"/>
    <property type="project" value="TreeGrafter"/>
</dbReference>
<feature type="domain" description="CDK5 regulatory subunit-associated protein 2/Myomegalin coiled coil" evidence="5">
    <location>
        <begin position="857"/>
        <end position="969"/>
    </location>
</feature>
<feature type="coiled-coil region" evidence="1">
    <location>
        <begin position="344"/>
        <end position="406"/>
    </location>
</feature>
<keyword evidence="7" id="KW-1185">Reference proteome</keyword>
<reference evidence="6" key="1">
    <citation type="submission" date="2025-08" db="UniProtKB">
        <authorList>
            <consortium name="Ensembl"/>
        </authorList>
    </citation>
    <scope>IDENTIFICATION</scope>
</reference>
<organism evidence="6 7">
    <name type="scientific">Paramormyrops kingsleyae</name>
    <dbReference type="NCBI Taxonomy" id="1676925"/>
    <lineage>
        <taxon>Eukaryota</taxon>
        <taxon>Metazoa</taxon>
        <taxon>Chordata</taxon>
        <taxon>Craniata</taxon>
        <taxon>Vertebrata</taxon>
        <taxon>Euteleostomi</taxon>
        <taxon>Actinopterygii</taxon>
        <taxon>Neopterygii</taxon>
        <taxon>Teleostei</taxon>
        <taxon>Osteoglossocephala</taxon>
        <taxon>Osteoglossomorpha</taxon>
        <taxon>Osteoglossiformes</taxon>
        <taxon>Mormyridae</taxon>
        <taxon>Paramormyrops</taxon>
    </lineage>
</organism>
<dbReference type="PANTHER" id="PTHR46501">
    <property type="entry name" value="MYOMEGALIN"/>
    <property type="match status" value="1"/>
</dbReference>
<dbReference type="InterPro" id="IPR052593">
    <property type="entry name" value="MT-associated_AKAP9-binding"/>
</dbReference>
<keyword evidence="1" id="KW-0175">Coiled coil</keyword>
<dbReference type="Pfam" id="PF07776">
    <property type="entry name" value="zf-AD"/>
    <property type="match status" value="1"/>
</dbReference>
<dbReference type="InterPro" id="IPR012934">
    <property type="entry name" value="Znf_AD"/>
</dbReference>
<dbReference type="GO" id="GO:0005794">
    <property type="term" value="C:Golgi apparatus"/>
    <property type="evidence" value="ECO:0007669"/>
    <property type="project" value="TreeGrafter"/>
</dbReference>
<dbReference type="InterPro" id="IPR056273">
    <property type="entry name" value="CDK5RAP2_MYOME_CC"/>
</dbReference>
<dbReference type="Ensembl" id="ENSPKIT00000020964.1">
    <property type="protein sequence ID" value="ENSPKIP00000039950.1"/>
    <property type="gene ID" value="ENSPKIG00000017105.1"/>
</dbReference>
<dbReference type="GO" id="GO:0008270">
    <property type="term" value="F:zinc ion binding"/>
    <property type="evidence" value="ECO:0007669"/>
    <property type="project" value="InterPro"/>
</dbReference>
<dbReference type="Proteomes" id="UP000261540">
    <property type="component" value="Unplaced"/>
</dbReference>
<name>A0A3B3TBB6_9TELE</name>
<evidence type="ECO:0000259" key="4">
    <source>
        <dbReference type="Pfam" id="PF18615"/>
    </source>
</evidence>